<name>A0AAV1ZTP3_9ARAC</name>
<accession>A0AAV1ZTP3</accession>
<keyword evidence="2" id="KW-1185">Reference proteome</keyword>
<protein>
    <submittedName>
        <fullName evidence="1">Uncharacterized protein</fullName>
    </submittedName>
</protein>
<evidence type="ECO:0000313" key="1">
    <source>
        <dbReference type="EMBL" id="CAL1274528.1"/>
    </source>
</evidence>
<reference evidence="1 2" key="1">
    <citation type="submission" date="2024-04" db="EMBL/GenBank/DDBJ databases">
        <authorList>
            <person name="Rising A."/>
            <person name="Reimegard J."/>
            <person name="Sonavane S."/>
            <person name="Akerstrom W."/>
            <person name="Nylinder S."/>
            <person name="Hedman E."/>
            <person name="Kallberg Y."/>
        </authorList>
    </citation>
    <scope>NUCLEOTIDE SEQUENCE [LARGE SCALE GENOMIC DNA]</scope>
</reference>
<dbReference type="EMBL" id="CAXIEN010000077">
    <property type="protein sequence ID" value="CAL1274528.1"/>
    <property type="molecule type" value="Genomic_DNA"/>
</dbReference>
<comment type="caution">
    <text evidence="1">The sequence shown here is derived from an EMBL/GenBank/DDBJ whole genome shotgun (WGS) entry which is preliminary data.</text>
</comment>
<proteinExistence type="predicted"/>
<organism evidence="1 2">
    <name type="scientific">Larinioides sclopetarius</name>
    <dbReference type="NCBI Taxonomy" id="280406"/>
    <lineage>
        <taxon>Eukaryota</taxon>
        <taxon>Metazoa</taxon>
        <taxon>Ecdysozoa</taxon>
        <taxon>Arthropoda</taxon>
        <taxon>Chelicerata</taxon>
        <taxon>Arachnida</taxon>
        <taxon>Araneae</taxon>
        <taxon>Araneomorphae</taxon>
        <taxon>Entelegynae</taxon>
        <taxon>Araneoidea</taxon>
        <taxon>Araneidae</taxon>
        <taxon>Larinioides</taxon>
    </lineage>
</organism>
<sequence length="154" mass="17313">MVFVEGYDGERNKISQVNLMSAECANILKLRKEKANVPVSGINGTVCTIKSKLNATISNAENSFKEEMEFLIVSNITDRTPSTTLDIENLELPPNVKLSDSEFFKPSKIQLLLGIDPFFKIFKCNKIKIGDSLTLQDTVIPYLADEDYFKRTVN</sequence>
<dbReference type="Proteomes" id="UP001497382">
    <property type="component" value="Unassembled WGS sequence"/>
</dbReference>
<evidence type="ECO:0000313" key="2">
    <source>
        <dbReference type="Proteomes" id="UP001497382"/>
    </source>
</evidence>
<dbReference type="AlphaFoldDB" id="A0AAV1ZTP3"/>
<gene>
    <name evidence="1" type="ORF">LARSCL_LOCUS7514</name>
</gene>